<comment type="similarity">
    <text evidence="2">Belongs to the amidase family.</text>
</comment>
<proteinExistence type="inferred from homology"/>
<evidence type="ECO:0000256" key="2">
    <source>
        <dbReference type="ARBA" id="ARBA00009199"/>
    </source>
</evidence>
<evidence type="ECO:0000256" key="3">
    <source>
        <dbReference type="ARBA" id="ARBA00012922"/>
    </source>
</evidence>
<dbReference type="EC" id="3.5.1.4" evidence="3"/>
<dbReference type="Gene3D" id="3.90.1300.10">
    <property type="entry name" value="Amidase signature (AS) domain"/>
    <property type="match status" value="1"/>
</dbReference>
<dbReference type="InterPro" id="IPR036928">
    <property type="entry name" value="AS_sf"/>
</dbReference>
<dbReference type="RefSeq" id="WP_013416657.1">
    <property type="nucleotide sequence ID" value="NC_014659.1"/>
</dbReference>
<feature type="domain" description="Amidase" evidence="4">
    <location>
        <begin position="30"/>
        <end position="264"/>
    </location>
</feature>
<accession>A0A3S5Y9M9</accession>
<evidence type="ECO:0000256" key="1">
    <source>
        <dbReference type="ARBA" id="ARBA00001311"/>
    </source>
</evidence>
<dbReference type="GO" id="GO:0003824">
    <property type="term" value="F:catalytic activity"/>
    <property type="evidence" value="ECO:0007669"/>
    <property type="project" value="InterPro"/>
</dbReference>
<dbReference type="KEGG" id="req:REQ_32130"/>
<dbReference type="SUPFAM" id="SSF75304">
    <property type="entry name" value="Amidase signature (AS) enzymes"/>
    <property type="match status" value="1"/>
</dbReference>
<evidence type="ECO:0000313" key="6">
    <source>
        <dbReference type="Proteomes" id="UP000006892"/>
    </source>
</evidence>
<reference evidence="5" key="1">
    <citation type="journal article" date="2010" name="PLoS Genet.">
        <title>The genome of a pathogenic rhodococcus: cooptive virulence underpinned by key gene acquisitions.</title>
        <authorList>
            <person name="Letek M."/>
            <person name="Gonzalez P."/>
            <person name="Macarthur I."/>
            <person name="Rodriguez H."/>
            <person name="Freeman T.C."/>
            <person name="Valero-Rello A."/>
            <person name="Blanco M."/>
            <person name="Buckley T."/>
            <person name="Cherevach I."/>
            <person name="Fahey R."/>
            <person name="Hapeshi A."/>
            <person name="Holdstock J."/>
            <person name="Leadon D."/>
            <person name="Navas J."/>
            <person name="Ocampo A."/>
            <person name="Quail M.A."/>
            <person name="Sanders M."/>
            <person name="Scortti M.M."/>
            <person name="Prescott J.F."/>
            <person name="Fogarty U."/>
            <person name="Meijer W.G."/>
            <person name="Parkhill J."/>
            <person name="Bentley S.D."/>
            <person name="Vazquez-Boland J.A."/>
        </authorList>
    </citation>
    <scope>NUCLEOTIDE SEQUENCE [LARGE SCALE GENOMIC DNA]</scope>
    <source>
        <strain evidence="5 6">103S</strain>
    </source>
</reference>
<dbReference type="PANTHER" id="PTHR11895:SF7">
    <property type="entry name" value="GLUTAMYL-TRNA(GLN) AMIDOTRANSFERASE SUBUNIT A, MITOCHONDRIAL"/>
    <property type="match status" value="1"/>
</dbReference>
<organism evidence="5">
    <name type="scientific">Rhodococcus hoagii (strain 103S)</name>
    <name type="common">Rhodococcus equi</name>
    <dbReference type="NCBI Taxonomy" id="685727"/>
    <lineage>
        <taxon>Bacteria</taxon>
        <taxon>Bacillati</taxon>
        <taxon>Actinomycetota</taxon>
        <taxon>Actinomycetes</taxon>
        <taxon>Mycobacteriales</taxon>
        <taxon>Nocardiaceae</taxon>
        <taxon>Prescottella</taxon>
    </lineage>
</organism>
<sequence>MAGFGGGRIGSTARDIARAITGREVSARAVIEEHLDHIGSCNPRWNAVVTVPAEQALAAADRLDRRLAHGDPVGPLAGVPFTVKDLIATAGVRTTAGSRALAGNVPAADAPAVAAMKRAGAILVGKTNTPEFGASGLTHNDLFGYTRNPLGTEADPRSPGGSSGGEAAALAAGMSAVGLGTDFGGSVRWPAHCTGLSSIRPTSGRVSADGQYPGVAAGDRVLANPATVHGVVQTIGPLARTLDDAALVLRVVSSRRFRWADPEDVEVDGLDITWAGGDGTVPVEAGIVAAVAETAGGLGARRYAGSALARANDLFGRLRATETAADIEAYGAPSDFGANIRAVLAAASERRSHRDVEELWAQRARLTAGLLDEMGDVLVLPVASITAPPLGLDTFTVDGHSLTWQDALACCRAISVTGLPSVVVPVATAADGLPIGVQVIARPWQEHVALAVAHRVRRTSTYRSPHEEASRCATS</sequence>
<dbReference type="InterPro" id="IPR023631">
    <property type="entry name" value="Amidase_dom"/>
</dbReference>
<dbReference type="Pfam" id="PF01425">
    <property type="entry name" value="Amidase"/>
    <property type="match status" value="2"/>
</dbReference>
<feature type="domain" description="Amidase" evidence="4">
    <location>
        <begin position="362"/>
        <end position="447"/>
    </location>
</feature>
<protein>
    <recommendedName>
        <fullName evidence="3">amidase</fullName>
        <ecNumber evidence="3">3.5.1.4</ecNumber>
    </recommendedName>
</protein>
<evidence type="ECO:0000259" key="4">
    <source>
        <dbReference type="Pfam" id="PF01425"/>
    </source>
</evidence>
<dbReference type="Proteomes" id="UP001154400">
    <property type="component" value="Chromosome"/>
</dbReference>
<dbReference type="PROSITE" id="PS00571">
    <property type="entry name" value="AMIDASES"/>
    <property type="match status" value="1"/>
</dbReference>
<evidence type="ECO:0000313" key="5">
    <source>
        <dbReference type="EMBL" id="CBH49213.1"/>
    </source>
</evidence>
<dbReference type="AlphaFoldDB" id="A0A3S5Y9M9"/>
<name>A0A3S5Y9M9_RHOH1</name>
<dbReference type="EMBL" id="FN563149">
    <property type="protein sequence ID" value="CBH49213.1"/>
    <property type="molecule type" value="Genomic_DNA"/>
</dbReference>
<gene>
    <name evidence="5" type="ordered locus">REQ_32130</name>
</gene>
<dbReference type="PANTHER" id="PTHR11895">
    <property type="entry name" value="TRANSAMIDASE"/>
    <property type="match status" value="1"/>
</dbReference>
<dbReference type="InterPro" id="IPR020556">
    <property type="entry name" value="Amidase_CS"/>
</dbReference>
<comment type="catalytic activity">
    <reaction evidence="1">
        <text>a monocarboxylic acid amide + H2O = a monocarboxylate + NH4(+)</text>
        <dbReference type="Rhea" id="RHEA:12020"/>
        <dbReference type="ChEBI" id="CHEBI:15377"/>
        <dbReference type="ChEBI" id="CHEBI:28938"/>
        <dbReference type="ChEBI" id="CHEBI:35757"/>
        <dbReference type="ChEBI" id="CHEBI:83628"/>
        <dbReference type="EC" id="3.5.1.4"/>
    </reaction>
</comment>
<dbReference type="InterPro" id="IPR000120">
    <property type="entry name" value="Amidase"/>
</dbReference>